<dbReference type="InParanoid" id="A0A0P0VAZ7"/>
<organism evidence="2 3">
    <name type="scientific">Oryza sativa subsp. japonica</name>
    <name type="common">Rice</name>
    <dbReference type="NCBI Taxonomy" id="39947"/>
    <lineage>
        <taxon>Eukaryota</taxon>
        <taxon>Viridiplantae</taxon>
        <taxon>Streptophyta</taxon>
        <taxon>Embryophyta</taxon>
        <taxon>Tracheophyta</taxon>
        <taxon>Spermatophyta</taxon>
        <taxon>Magnoliopsida</taxon>
        <taxon>Liliopsida</taxon>
        <taxon>Poales</taxon>
        <taxon>Poaceae</taxon>
        <taxon>BOP clade</taxon>
        <taxon>Oryzoideae</taxon>
        <taxon>Oryzeae</taxon>
        <taxon>Oryzinae</taxon>
        <taxon>Oryza</taxon>
        <taxon>Oryza sativa</taxon>
    </lineage>
</organism>
<proteinExistence type="predicted"/>
<feature type="compositionally biased region" description="Polar residues" evidence="1">
    <location>
        <begin position="1"/>
        <end position="14"/>
    </location>
</feature>
<dbReference type="EMBL" id="AP014957">
    <property type="protein sequence ID" value="BAS75454.1"/>
    <property type="molecule type" value="Genomic_DNA"/>
</dbReference>
<accession>A0A0P0VAZ7</accession>
<protein>
    <submittedName>
        <fullName evidence="2">Os01g0871733 protein</fullName>
    </submittedName>
</protein>
<reference evidence="2 3" key="2">
    <citation type="journal article" date="2013" name="Plant Cell Physiol.">
        <title>Rice Annotation Project Database (RAP-DB): an integrative and interactive database for rice genomics.</title>
        <authorList>
            <person name="Sakai H."/>
            <person name="Lee S.S."/>
            <person name="Tanaka T."/>
            <person name="Numa H."/>
            <person name="Kim J."/>
            <person name="Kawahara Y."/>
            <person name="Wakimoto H."/>
            <person name="Yang C.C."/>
            <person name="Iwamoto M."/>
            <person name="Abe T."/>
            <person name="Yamada Y."/>
            <person name="Muto A."/>
            <person name="Inokuchi H."/>
            <person name="Ikemura T."/>
            <person name="Matsumoto T."/>
            <person name="Sasaki T."/>
            <person name="Itoh T."/>
        </authorList>
    </citation>
    <scope>NUCLEOTIDE SEQUENCE [LARGE SCALE GENOMIC DNA]</scope>
    <source>
        <strain evidence="3">cv. Nipponbare</strain>
    </source>
</reference>
<feature type="compositionally biased region" description="Low complexity" evidence="1">
    <location>
        <begin position="28"/>
        <end position="50"/>
    </location>
</feature>
<gene>
    <name evidence="2" type="ordered locus">Os01g0871733</name>
    <name evidence="2" type="ORF">OSNPB_010871733</name>
</gene>
<dbReference type="OMA" id="NCGASHH"/>
<dbReference type="eggNOG" id="ENOG502R752">
    <property type="taxonomic scope" value="Eukaryota"/>
</dbReference>
<evidence type="ECO:0000256" key="1">
    <source>
        <dbReference type="SAM" id="MobiDB-lite"/>
    </source>
</evidence>
<dbReference type="Proteomes" id="UP000059680">
    <property type="component" value="Chromosome 1"/>
</dbReference>
<reference evidence="3" key="1">
    <citation type="journal article" date="2005" name="Nature">
        <title>The map-based sequence of the rice genome.</title>
        <authorList>
            <consortium name="International rice genome sequencing project (IRGSP)"/>
            <person name="Matsumoto T."/>
            <person name="Wu J."/>
            <person name="Kanamori H."/>
            <person name="Katayose Y."/>
            <person name="Fujisawa M."/>
            <person name="Namiki N."/>
            <person name="Mizuno H."/>
            <person name="Yamamoto K."/>
            <person name="Antonio B.A."/>
            <person name="Baba T."/>
            <person name="Sakata K."/>
            <person name="Nagamura Y."/>
            <person name="Aoki H."/>
            <person name="Arikawa K."/>
            <person name="Arita K."/>
            <person name="Bito T."/>
            <person name="Chiden Y."/>
            <person name="Fujitsuka N."/>
            <person name="Fukunaka R."/>
            <person name="Hamada M."/>
            <person name="Harada C."/>
            <person name="Hayashi A."/>
            <person name="Hijishita S."/>
            <person name="Honda M."/>
            <person name="Hosokawa S."/>
            <person name="Ichikawa Y."/>
            <person name="Idonuma A."/>
            <person name="Iijima M."/>
            <person name="Ikeda M."/>
            <person name="Ikeno M."/>
            <person name="Ito K."/>
            <person name="Ito S."/>
            <person name="Ito T."/>
            <person name="Ito Y."/>
            <person name="Ito Y."/>
            <person name="Iwabuchi A."/>
            <person name="Kamiya K."/>
            <person name="Karasawa W."/>
            <person name="Kurita K."/>
            <person name="Katagiri S."/>
            <person name="Kikuta A."/>
            <person name="Kobayashi H."/>
            <person name="Kobayashi N."/>
            <person name="Machita K."/>
            <person name="Maehara T."/>
            <person name="Masukawa M."/>
            <person name="Mizubayashi T."/>
            <person name="Mukai Y."/>
            <person name="Nagasaki H."/>
            <person name="Nagata Y."/>
            <person name="Naito S."/>
            <person name="Nakashima M."/>
            <person name="Nakama Y."/>
            <person name="Nakamichi Y."/>
            <person name="Nakamura M."/>
            <person name="Meguro A."/>
            <person name="Negishi M."/>
            <person name="Ohta I."/>
            <person name="Ohta T."/>
            <person name="Okamoto M."/>
            <person name="Ono N."/>
            <person name="Saji S."/>
            <person name="Sakaguchi M."/>
            <person name="Sakai K."/>
            <person name="Shibata M."/>
            <person name="Shimokawa T."/>
            <person name="Song J."/>
            <person name="Takazaki Y."/>
            <person name="Terasawa K."/>
            <person name="Tsugane M."/>
            <person name="Tsuji K."/>
            <person name="Ueda S."/>
            <person name="Waki K."/>
            <person name="Yamagata H."/>
            <person name="Yamamoto M."/>
            <person name="Yamamoto S."/>
            <person name="Yamane H."/>
            <person name="Yoshiki S."/>
            <person name="Yoshihara R."/>
            <person name="Yukawa K."/>
            <person name="Zhong H."/>
            <person name="Yano M."/>
            <person name="Yuan Q."/>
            <person name="Ouyang S."/>
            <person name="Liu J."/>
            <person name="Jones K.M."/>
            <person name="Gansberger K."/>
            <person name="Moffat K."/>
            <person name="Hill J."/>
            <person name="Bera J."/>
            <person name="Fadrosh D."/>
            <person name="Jin S."/>
            <person name="Johri S."/>
            <person name="Kim M."/>
            <person name="Overton L."/>
            <person name="Reardon M."/>
            <person name="Tsitrin T."/>
            <person name="Vuong H."/>
            <person name="Weaver B."/>
            <person name="Ciecko A."/>
            <person name="Tallon L."/>
            <person name="Jackson J."/>
            <person name="Pai G."/>
            <person name="Aken S.V."/>
            <person name="Utterback T."/>
            <person name="Reidmuller S."/>
            <person name="Feldblyum T."/>
            <person name="Hsiao J."/>
            <person name="Zismann V."/>
            <person name="Iobst S."/>
            <person name="de Vazeille A.R."/>
            <person name="Buell C.R."/>
            <person name="Ying K."/>
            <person name="Li Y."/>
            <person name="Lu T."/>
            <person name="Huang Y."/>
            <person name="Zhao Q."/>
            <person name="Feng Q."/>
            <person name="Zhang L."/>
            <person name="Zhu J."/>
            <person name="Weng Q."/>
            <person name="Mu J."/>
            <person name="Lu Y."/>
            <person name="Fan D."/>
            <person name="Liu Y."/>
            <person name="Guan J."/>
            <person name="Zhang Y."/>
            <person name="Yu S."/>
            <person name="Liu X."/>
            <person name="Zhang Y."/>
            <person name="Hong G."/>
            <person name="Han B."/>
            <person name="Choisne N."/>
            <person name="Demange N."/>
            <person name="Orjeda G."/>
            <person name="Samain S."/>
            <person name="Cattolico L."/>
            <person name="Pelletier E."/>
            <person name="Couloux A."/>
            <person name="Segurens B."/>
            <person name="Wincker P."/>
            <person name="D'Hont A."/>
            <person name="Scarpelli C."/>
            <person name="Weissenbach J."/>
            <person name="Salanoubat M."/>
            <person name="Quetier F."/>
            <person name="Yu Y."/>
            <person name="Kim H.R."/>
            <person name="Rambo T."/>
            <person name="Currie J."/>
            <person name="Collura K."/>
            <person name="Luo M."/>
            <person name="Yang T."/>
            <person name="Ammiraju J.S.S."/>
            <person name="Engler F."/>
            <person name="Soderlund C."/>
            <person name="Wing R.A."/>
            <person name="Palmer L.E."/>
            <person name="de la Bastide M."/>
            <person name="Spiegel L."/>
            <person name="Nascimento L."/>
            <person name="Zutavern T."/>
            <person name="O'Shaughnessy A."/>
            <person name="Dike S."/>
            <person name="Dedhia N."/>
            <person name="Preston R."/>
            <person name="Balija V."/>
            <person name="McCombie W.R."/>
            <person name="Chow T."/>
            <person name="Chen H."/>
            <person name="Chung M."/>
            <person name="Chen C."/>
            <person name="Shaw J."/>
            <person name="Wu H."/>
            <person name="Hsiao K."/>
            <person name="Chao Y."/>
            <person name="Chu M."/>
            <person name="Cheng C."/>
            <person name="Hour A."/>
            <person name="Lee P."/>
            <person name="Lin S."/>
            <person name="Lin Y."/>
            <person name="Liou J."/>
            <person name="Liu S."/>
            <person name="Hsing Y."/>
            <person name="Raghuvanshi S."/>
            <person name="Mohanty A."/>
            <person name="Bharti A.K."/>
            <person name="Gaur A."/>
            <person name="Gupta V."/>
            <person name="Kumar D."/>
            <person name="Ravi V."/>
            <person name="Vij S."/>
            <person name="Kapur A."/>
            <person name="Khurana P."/>
            <person name="Khurana P."/>
            <person name="Khurana J.P."/>
            <person name="Tyagi A.K."/>
            <person name="Gaikwad K."/>
            <person name="Singh A."/>
            <person name="Dalal V."/>
            <person name="Srivastava S."/>
            <person name="Dixit A."/>
            <person name="Pal A.K."/>
            <person name="Ghazi I.A."/>
            <person name="Yadav M."/>
            <person name="Pandit A."/>
            <person name="Bhargava A."/>
            <person name="Sureshbabu K."/>
            <person name="Batra K."/>
            <person name="Sharma T.R."/>
            <person name="Mohapatra T."/>
            <person name="Singh N.K."/>
            <person name="Messing J."/>
            <person name="Nelson A.B."/>
            <person name="Fuks G."/>
            <person name="Kavchok S."/>
            <person name="Keizer G."/>
            <person name="Linton E."/>
            <person name="Llaca V."/>
            <person name="Song R."/>
            <person name="Tanyolac B."/>
            <person name="Young S."/>
            <person name="Ho-Il K."/>
            <person name="Hahn J.H."/>
            <person name="Sangsakoo G."/>
            <person name="Vanavichit A."/>
            <person name="de Mattos Luiz.A.T."/>
            <person name="Zimmer P.D."/>
            <person name="Malone G."/>
            <person name="Dellagostin O."/>
            <person name="de Oliveira A.C."/>
            <person name="Bevan M."/>
            <person name="Bancroft I."/>
            <person name="Minx P."/>
            <person name="Cordum H."/>
            <person name="Wilson R."/>
            <person name="Cheng Z."/>
            <person name="Jin W."/>
            <person name="Jiang J."/>
            <person name="Leong S.A."/>
            <person name="Iwama H."/>
            <person name="Gojobori T."/>
            <person name="Itoh T."/>
            <person name="Niimura Y."/>
            <person name="Fujii Y."/>
            <person name="Habara T."/>
            <person name="Sakai H."/>
            <person name="Sato Y."/>
            <person name="Wilson G."/>
            <person name="Kumar K."/>
            <person name="McCouch S."/>
            <person name="Juretic N."/>
            <person name="Hoen D."/>
            <person name="Wright S."/>
            <person name="Bruskiewich R."/>
            <person name="Bureau T."/>
            <person name="Miyao A."/>
            <person name="Hirochika H."/>
            <person name="Nishikawa T."/>
            <person name="Kadowaki K."/>
            <person name="Sugiura M."/>
            <person name="Burr B."/>
            <person name="Sasaki T."/>
        </authorList>
    </citation>
    <scope>NUCLEOTIDE SEQUENCE [LARGE SCALE GENOMIC DNA]</scope>
    <source>
        <strain evidence="3">cv. Nipponbare</strain>
    </source>
</reference>
<dbReference type="Gramene" id="Os01t0871733-00">
    <property type="protein sequence ID" value="Os01t0871733-00"/>
    <property type="gene ID" value="Os01g0871733"/>
</dbReference>
<evidence type="ECO:0000313" key="3">
    <source>
        <dbReference type="Proteomes" id="UP000059680"/>
    </source>
</evidence>
<sequence length="84" mass="8581">MVNVVATPSRTNCGASHHTLIGTATPGSSRRPASLAARSRAASTSAATAMARHAVTMPVPTRRSVVIPEGCLVTRLASGTRARS</sequence>
<keyword evidence="3" id="KW-1185">Reference proteome</keyword>
<dbReference type="AlphaFoldDB" id="A0A0P0VAZ7"/>
<evidence type="ECO:0000313" key="2">
    <source>
        <dbReference type="EMBL" id="BAS75454.1"/>
    </source>
</evidence>
<name>A0A0P0VAZ7_ORYSJ</name>
<dbReference type="PaxDb" id="39947-A0A0P0VAZ7"/>
<reference evidence="2 3" key="3">
    <citation type="journal article" date="2013" name="Rice">
        <title>Improvement of the Oryza sativa Nipponbare reference genome using next generation sequence and optical map data.</title>
        <authorList>
            <person name="Kawahara Y."/>
            <person name="de la Bastide M."/>
            <person name="Hamilton J.P."/>
            <person name="Kanamori H."/>
            <person name="McCombie W.R."/>
            <person name="Ouyang S."/>
            <person name="Schwartz D.C."/>
            <person name="Tanaka T."/>
            <person name="Wu J."/>
            <person name="Zhou S."/>
            <person name="Childs K.L."/>
            <person name="Davidson R.M."/>
            <person name="Lin H."/>
            <person name="Quesada-Ocampo L."/>
            <person name="Vaillancourt B."/>
            <person name="Sakai H."/>
            <person name="Lee S.S."/>
            <person name="Kim J."/>
            <person name="Numa H."/>
            <person name="Itoh T."/>
            <person name="Buell C.R."/>
            <person name="Matsumoto T."/>
        </authorList>
    </citation>
    <scope>NUCLEOTIDE SEQUENCE [LARGE SCALE GENOMIC DNA]</scope>
    <source>
        <strain evidence="3">cv. Nipponbare</strain>
    </source>
</reference>
<feature type="region of interest" description="Disordered" evidence="1">
    <location>
        <begin position="1"/>
        <end position="50"/>
    </location>
</feature>